<keyword evidence="5" id="KW-0997">Cell inner membrane</keyword>
<evidence type="ECO:0000256" key="4">
    <source>
        <dbReference type="ARBA" id="ARBA00022481"/>
    </source>
</evidence>
<name>A0A845V4T5_9GAMM</name>
<dbReference type="Gene3D" id="3.30.700.10">
    <property type="entry name" value="Glycoprotein, Type 4 Pilin"/>
    <property type="match status" value="1"/>
</dbReference>
<evidence type="ECO:0000256" key="5">
    <source>
        <dbReference type="ARBA" id="ARBA00022519"/>
    </source>
</evidence>
<keyword evidence="3" id="KW-1003">Cell membrane</keyword>
<keyword evidence="8 11" id="KW-0472">Membrane</keyword>
<dbReference type="InterPro" id="IPR012902">
    <property type="entry name" value="N_methyl_site"/>
</dbReference>
<evidence type="ECO:0000256" key="9">
    <source>
        <dbReference type="ARBA" id="ARBA00025772"/>
    </source>
</evidence>
<dbReference type="Pfam" id="PF07963">
    <property type="entry name" value="N_methyl"/>
    <property type="match status" value="1"/>
</dbReference>
<evidence type="ECO:0000256" key="6">
    <source>
        <dbReference type="ARBA" id="ARBA00022692"/>
    </source>
</evidence>
<dbReference type="InterPro" id="IPR045584">
    <property type="entry name" value="Pilin-like"/>
</dbReference>
<evidence type="ECO:0000256" key="10">
    <source>
        <dbReference type="ARBA" id="ARBA00030775"/>
    </source>
</evidence>
<evidence type="ECO:0000256" key="7">
    <source>
        <dbReference type="ARBA" id="ARBA00022989"/>
    </source>
</evidence>
<keyword evidence="4" id="KW-0488">Methylation</keyword>
<reference evidence="13 14" key="1">
    <citation type="submission" date="2020-02" db="EMBL/GenBank/DDBJ databases">
        <authorList>
            <person name="Zhang X.-Y."/>
        </authorList>
    </citation>
    <scope>NUCLEOTIDE SEQUENCE [LARGE SCALE GENOMIC DNA]</scope>
    <source>
        <strain evidence="13 14">C33</strain>
    </source>
</reference>
<gene>
    <name evidence="13" type="ORF">G3I74_04400</name>
</gene>
<proteinExistence type="inferred from homology"/>
<evidence type="ECO:0000256" key="1">
    <source>
        <dbReference type="ARBA" id="ARBA00004377"/>
    </source>
</evidence>
<comment type="similarity">
    <text evidence="9">Belongs to the GSP H family.</text>
</comment>
<keyword evidence="6 11" id="KW-0812">Transmembrane</keyword>
<comment type="caution">
    <text evidence="13">The sequence shown here is derived from an EMBL/GenBank/DDBJ whole genome shotgun (WGS) entry which is preliminary data.</text>
</comment>
<evidence type="ECO:0000256" key="8">
    <source>
        <dbReference type="ARBA" id="ARBA00023136"/>
    </source>
</evidence>
<evidence type="ECO:0000259" key="12">
    <source>
        <dbReference type="Pfam" id="PF12019"/>
    </source>
</evidence>
<dbReference type="RefSeq" id="WP_164210377.1">
    <property type="nucleotide sequence ID" value="NZ_JAAGSC010000034.1"/>
</dbReference>
<dbReference type="Pfam" id="PF12019">
    <property type="entry name" value="GspH"/>
    <property type="match status" value="1"/>
</dbReference>
<accession>A0A845V4T5</accession>
<dbReference type="Proteomes" id="UP000484885">
    <property type="component" value="Unassembled WGS sequence"/>
</dbReference>
<dbReference type="EMBL" id="JAAGSC010000034">
    <property type="protein sequence ID" value="NDY94965.1"/>
    <property type="molecule type" value="Genomic_DNA"/>
</dbReference>
<dbReference type="GO" id="GO:0015628">
    <property type="term" value="P:protein secretion by the type II secretion system"/>
    <property type="evidence" value="ECO:0007669"/>
    <property type="project" value="InterPro"/>
</dbReference>
<dbReference type="GO" id="GO:0005886">
    <property type="term" value="C:plasma membrane"/>
    <property type="evidence" value="ECO:0007669"/>
    <property type="project" value="UniProtKB-SubCell"/>
</dbReference>
<dbReference type="SUPFAM" id="SSF54523">
    <property type="entry name" value="Pili subunits"/>
    <property type="match status" value="1"/>
</dbReference>
<keyword evidence="7 11" id="KW-1133">Transmembrane helix</keyword>
<dbReference type="InterPro" id="IPR022346">
    <property type="entry name" value="T2SS_GspH"/>
</dbReference>
<evidence type="ECO:0000256" key="2">
    <source>
        <dbReference type="ARBA" id="ARBA00021549"/>
    </source>
</evidence>
<sequence length="184" mass="20372">MSRGDGIAVTALAQRHAGPGRALWRSGAPRRLRGHGGFTLIELMVVMMLVMLLFAVVGVSVSRSVEGAELRSVEREIVAGLRHTRGQAIIQRAQQVFTVDSERRTWQSAGRDPVELPEGLEITMNTARSELTGEGIGNIRFYPDGASTGGSIVLQAQEREWHIAVAWLTGEISRDREREEERNW</sequence>
<organism evidence="13 14">
    <name type="scientific">Wenzhouxiangella limi</name>
    <dbReference type="NCBI Taxonomy" id="2707351"/>
    <lineage>
        <taxon>Bacteria</taxon>
        <taxon>Pseudomonadati</taxon>
        <taxon>Pseudomonadota</taxon>
        <taxon>Gammaproteobacteria</taxon>
        <taxon>Chromatiales</taxon>
        <taxon>Wenzhouxiangellaceae</taxon>
        <taxon>Wenzhouxiangella</taxon>
    </lineage>
</organism>
<dbReference type="AlphaFoldDB" id="A0A845V4T5"/>
<comment type="subcellular location">
    <subcellularLocation>
        <location evidence="1">Cell inner membrane</location>
        <topology evidence="1">Single-pass membrane protein</topology>
    </subcellularLocation>
</comment>
<protein>
    <recommendedName>
        <fullName evidence="2">Type II secretion system protein H</fullName>
    </recommendedName>
    <alternativeName>
        <fullName evidence="10">General secretion pathway protein H</fullName>
    </alternativeName>
</protein>
<evidence type="ECO:0000313" key="13">
    <source>
        <dbReference type="EMBL" id="NDY94965.1"/>
    </source>
</evidence>
<keyword evidence="14" id="KW-1185">Reference proteome</keyword>
<dbReference type="PROSITE" id="PS00409">
    <property type="entry name" value="PROKAR_NTER_METHYL"/>
    <property type="match status" value="1"/>
</dbReference>
<feature type="transmembrane region" description="Helical" evidence="11">
    <location>
        <begin position="40"/>
        <end position="61"/>
    </location>
</feature>
<evidence type="ECO:0000313" key="14">
    <source>
        <dbReference type="Proteomes" id="UP000484885"/>
    </source>
</evidence>
<evidence type="ECO:0000256" key="3">
    <source>
        <dbReference type="ARBA" id="ARBA00022475"/>
    </source>
</evidence>
<evidence type="ECO:0000256" key="11">
    <source>
        <dbReference type="SAM" id="Phobius"/>
    </source>
</evidence>
<dbReference type="GO" id="GO:0015627">
    <property type="term" value="C:type II protein secretion system complex"/>
    <property type="evidence" value="ECO:0007669"/>
    <property type="project" value="InterPro"/>
</dbReference>
<feature type="domain" description="General secretion pathway GspH" evidence="12">
    <location>
        <begin position="75"/>
        <end position="168"/>
    </location>
</feature>